<dbReference type="EMBL" id="QRUU01000011">
    <property type="protein sequence ID" value="RGR98595.1"/>
    <property type="molecule type" value="Genomic_DNA"/>
</dbReference>
<reference evidence="1 2" key="1">
    <citation type="submission" date="2018-08" db="EMBL/GenBank/DDBJ databases">
        <title>A genome reference for cultivated species of the human gut microbiota.</title>
        <authorList>
            <person name="Zou Y."/>
            <person name="Xue W."/>
            <person name="Luo G."/>
        </authorList>
    </citation>
    <scope>NUCLEOTIDE SEQUENCE [LARGE SCALE GENOMIC DNA]</scope>
    <source>
        <strain evidence="1 2">AF24-2</strain>
    </source>
</reference>
<sequence>MAKKFNSVMPENEINIIESICKKGKTPKECATIKKFIVETINDGNLMIGFDLSDFMTLFHNDGTISVLEASTDALDENRMEKLLDQLIQQCEVTSFHEMILCIRCPKVNELTMSELCLLGDWFDKFDEGIQILWGFTHEELQDNPQLHATALVQ</sequence>
<protein>
    <submittedName>
        <fullName evidence="1">Uncharacterized protein</fullName>
    </submittedName>
</protein>
<evidence type="ECO:0000313" key="2">
    <source>
        <dbReference type="Proteomes" id="UP000285864"/>
    </source>
</evidence>
<organism evidence="1 2">
    <name type="scientific">Phocaeicola coprocola</name>
    <dbReference type="NCBI Taxonomy" id="310298"/>
    <lineage>
        <taxon>Bacteria</taxon>
        <taxon>Pseudomonadati</taxon>
        <taxon>Bacteroidota</taxon>
        <taxon>Bacteroidia</taxon>
        <taxon>Bacteroidales</taxon>
        <taxon>Bacteroidaceae</taxon>
        <taxon>Phocaeicola</taxon>
    </lineage>
</organism>
<dbReference type="Gene3D" id="3.40.50.1440">
    <property type="entry name" value="Tubulin/FtsZ, GTPase domain"/>
    <property type="match status" value="1"/>
</dbReference>
<evidence type="ECO:0000313" key="1">
    <source>
        <dbReference type="EMBL" id="RGR98595.1"/>
    </source>
</evidence>
<name>A0A412GUR0_9BACT</name>
<accession>A0A412GUR0</accession>
<dbReference type="Proteomes" id="UP000285864">
    <property type="component" value="Unassembled WGS sequence"/>
</dbReference>
<proteinExistence type="predicted"/>
<dbReference type="AlphaFoldDB" id="A0A412GUR0"/>
<gene>
    <name evidence="1" type="ORF">DWY20_04295</name>
</gene>
<keyword evidence="2" id="KW-1185">Reference proteome</keyword>
<dbReference type="InterPro" id="IPR036525">
    <property type="entry name" value="Tubulin/FtsZ_GTPase_sf"/>
</dbReference>
<dbReference type="RefSeq" id="WP_118431370.1">
    <property type="nucleotide sequence ID" value="NZ_QRUU01000011.1"/>
</dbReference>
<comment type="caution">
    <text evidence="1">The sequence shown here is derived from an EMBL/GenBank/DDBJ whole genome shotgun (WGS) entry which is preliminary data.</text>
</comment>